<feature type="region of interest" description="Disordered" evidence="1">
    <location>
        <begin position="57"/>
        <end position="87"/>
    </location>
</feature>
<feature type="region of interest" description="Disordered" evidence="1">
    <location>
        <begin position="207"/>
        <end position="229"/>
    </location>
</feature>
<feature type="signal peptide" evidence="2">
    <location>
        <begin position="1"/>
        <end position="32"/>
    </location>
</feature>
<evidence type="ECO:0008006" key="5">
    <source>
        <dbReference type="Google" id="ProtNLM"/>
    </source>
</evidence>
<evidence type="ECO:0000313" key="3">
    <source>
        <dbReference type="EMBL" id="GAA0443758.1"/>
    </source>
</evidence>
<keyword evidence="4" id="KW-1185">Reference proteome</keyword>
<dbReference type="RefSeq" id="WP_344084172.1">
    <property type="nucleotide sequence ID" value="NZ_BAAAHB010000001.1"/>
</dbReference>
<evidence type="ECO:0000313" key="4">
    <source>
        <dbReference type="Proteomes" id="UP001499895"/>
    </source>
</evidence>
<keyword evidence="2" id="KW-0732">Signal</keyword>
<feature type="chain" id="PRO_5046497317" description="DUF4232 domain-containing protein" evidence="2">
    <location>
        <begin position="33"/>
        <end position="248"/>
    </location>
</feature>
<proteinExistence type="predicted"/>
<name>A0ABP3J804_9ACTN</name>
<dbReference type="EMBL" id="BAAAHB010000001">
    <property type="protein sequence ID" value="GAA0443758.1"/>
    <property type="molecule type" value="Genomic_DNA"/>
</dbReference>
<organism evidence="3 4">
    <name type="scientific">Streptomyces stramineus</name>
    <dbReference type="NCBI Taxonomy" id="173861"/>
    <lineage>
        <taxon>Bacteria</taxon>
        <taxon>Bacillati</taxon>
        <taxon>Actinomycetota</taxon>
        <taxon>Actinomycetes</taxon>
        <taxon>Kitasatosporales</taxon>
        <taxon>Streptomycetaceae</taxon>
        <taxon>Streptomyces</taxon>
    </lineage>
</organism>
<reference evidence="4" key="1">
    <citation type="journal article" date="2019" name="Int. J. Syst. Evol. Microbiol.">
        <title>The Global Catalogue of Microorganisms (GCM) 10K type strain sequencing project: providing services to taxonomists for standard genome sequencing and annotation.</title>
        <authorList>
            <consortium name="The Broad Institute Genomics Platform"/>
            <consortium name="The Broad Institute Genome Sequencing Center for Infectious Disease"/>
            <person name="Wu L."/>
            <person name="Ma J."/>
        </authorList>
    </citation>
    <scope>NUCLEOTIDE SEQUENCE [LARGE SCALE GENOMIC DNA]</scope>
    <source>
        <strain evidence="4">JCM 10649</strain>
    </source>
</reference>
<evidence type="ECO:0000256" key="2">
    <source>
        <dbReference type="SAM" id="SignalP"/>
    </source>
</evidence>
<protein>
    <recommendedName>
        <fullName evidence="5">DUF4232 domain-containing protein</fullName>
    </recommendedName>
</protein>
<comment type="caution">
    <text evidence="3">The sequence shown here is derived from an EMBL/GenBank/DDBJ whole genome shotgun (WGS) entry which is preliminary data.</text>
</comment>
<gene>
    <name evidence="3" type="ORF">GCM10009544_03240</name>
</gene>
<accession>A0ABP3J804</accession>
<sequence>MRTSRIPTTAAVAAAATVALALTVTVVGGALAATGDGGADGSAPRSTATFRTVAKVNPSAPYTKRPKVNPSEPYTVAPDPDPDPSAPIRLKKSVAVKAAAAKPAAEVRQCDGTEMSYSVLHRFPGERGEHLLITAKNTDAKPCWFTSYPSVMLGDSVNVLPHSGKDAPVGDARIMVKPGGKVYSAVALFSDGVNTHTSEDFSIAMRDRTGDTGPATEQTSFGGDGTPSKFTWSEAEVLNWNTSKPYDF</sequence>
<evidence type="ECO:0000256" key="1">
    <source>
        <dbReference type="SAM" id="MobiDB-lite"/>
    </source>
</evidence>
<dbReference type="Proteomes" id="UP001499895">
    <property type="component" value="Unassembled WGS sequence"/>
</dbReference>